<keyword evidence="3" id="KW-1185">Reference proteome</keyword>
<feature type="region of interest" description="Disordered" evidence="1">
    <location>
        <begin position="1"/>
        <end position="42"/>
    </location>
</feature>
<reference evidence="2 3" key="1">
    <citation type="submission" date="2021-01" db="EMBL/GenBank/DDBJ databases">
        <title>Whole genome shotgun sequence of Verrucosispora lutea NBRC 106530.</title>
        <authorList>
            <person name="Komaki H."/>
            <person name="Tamura T."/>
        </authorList>
    </citation>
    <scope>NUCLEOTIDE SEQUENCE [LARGE SCALE GENOMIC DNA]</scope>
    <source>
        <strain evidence="2 3">NBRC 106530</strain>
    </source>
</reference>
<accession>A0ABQ4J1H7</accession>
<proteinExistence type="predicted"/>
<comment type="caution">
    <text evidence="2">The sequence shown here is derived from an EMBL/GenBank/DDBJ whole genome shotgun (WGS) entry which is preliminary data.</text>
</comment>
<dbReference type="Proteomes" id="UP000643165">
    <property type="component" value="Unassembled WGS sequence"/>
</dbReference>
<organism evidence="2 3">
    <name type="scientific">Micromonospora lutea</name>
    <dbReference type="NCBI Taxonomy" id="419825"/>
    <lineage>
        <taxon>Bacteria</taxon>
        <taxon>Bacillati</taxon>
        <taxon>Actinomycetota</taxon>
        <taxon>Actinomycetes</taxon>
        <taxon>Micromonosporales</taxon>
        <taxon>Micromonosporaceae</taxon>
        <taxon>Micromonospora</taxon>
    </lineage>
</organism>
<sequence length="71" mass="7664">MPNPYRHPDGDPTAVRRTATSPDPRTGNAAAARHDRRSGPVDDETAIRVVPSCGPVIGIHMAPVARRRVSR</sequence>
<evidence type="ECO:0000313" key="2">
    <source>
        <dbReference type="EMBL" id="GIJ23886.1"/>
    </source>
</evidence>
<gene>
    <name evidence="2" type="ORF">Vlu01_45100</name>
</gene>
<name>A0ABQ4J1H7_9ACTN</name>
<protein>
    <submittedName>
        <fullName evidence="2">Uncharacterized protein</fullName>
    </submittedName>
</protein>
<feature type="compositionally biased region" description="Basic and acidic residues" evidence="1">
    <location>
        <begin position="1"/>
        <end position="10"/>
    </location>
</feature>
<dbReference type="RefSeq" id="WP_204002878.1">
    <property type="nucleotide sequence ID" value="NZ_BOPB01000028.1"/>
</dbReference>
<evidence type="ECO:0000256" key="1">
    <source>
        <dbReference type="SAM" id="MobiDB-lite"/>
    </source>
</evidence>
<dbReference type="EMBL" id="BOPB01000028">
    <property type="protein sequence ID" value="GIJ23886.1"/>
    <property type="molecule type" value="Genomic_DNA"/>
</dbReference>
<evidence type="ECO:0000313" key="3">
    <source>
        <dbReference type="Proteomes" id="UP000643165"/>
    </source>
</evidence>